<dbReference type="GO" id="GO:0003723">
    <property type="term" value="F:RNA binding"/>
    <property type="evidence" value="ECO:0007669"/>
    <property type="project" value="InterPro"/>
</dbReference>
<organism evidence="4 5">
    <name type="scientific">Saponaria officinalis</name>
    <name type="common">Common soapwort</name>
    <name type="synonym">Lychnis saponaria</name>
    <dbReference type="NCBI Taxonomy" id="3572"/>
    <lineage>
        <taxon>Eukaryota</taxon>
        <taxon>Viridiplantae</taxon>
        <taxon>Streptophyta</taxon>
        <taxon>Embryophyta</taxon>
        <taxon>Tracheophyta</taxon>
        <taxon>Spermatophyta</taxon>
        <taxon>Magnoliopsida</taxon>
        <taxon>eudicotyledons</taxon>
        <taxon>Gunneridae</taxon>
        <taxon>Pentapetalae</taxon>
        <taxon>Caryophyllales</taxon>
        <taxon>Caryophyllaceae</taxon>
        <taxon>Caryophylleae</taxon>
        <taxon>Saponaria</taxon>
    </lineage>
</organism>
<dbReference type="PANTHER" id="PTHR43191">
    <property type="entry name" value="RRNA METHYLTRANSFERASE 3"/>
    <property type="match status" value="1"/>
</dbReference>
<reference evidence="4" key="1">
    <citation type="submission" date="2024-03" db="EMBL/GenBank/DDBJ databases">
        <title>WGS assembly of Saponaria officinalis var. Norfolk2.</title>
        <authorList>
            <person name="Jenkins J."/>
            <person name="Shu S."/>
            <person name="Grimwood J."/>
            <person name="Barry K."/>
            <person name="Goodstein D."/>
            <person name="Schmutz J."/>
            <person name="Leebens-Mack J."/>
            <person name="Osbourn A."/>
        </authorList>
    </citation>
    <scope>NUCLEOTIDE SEQUENCE [LARGE SCALE GENOMIC DNA]</scope>
    <source>
        <strain evidence="4">JIC</strain>
    </source>
</reference>
<evidence type="ECO:0000256" key="2">
    <source>
        <dbReference type="ARBA" id="ARBA00022679"/>
    </source>
</evidence>
<protein>
    <recommendedName>
        <fullName evidence="3">tRNA/rRNA methyltransferase SpoU type domain-containing protein</fullName>
    </recommendedName>
</protein>
<evidence type="ECO:0000259" key="3">
    <source>
        <dbReference type="Pfam" id="PF00588"/>
    </source>
</evidence>
<dbReference type="Gene3D" id="3.30.1330.30">
    <property type="match status" value="1"/>
</dbReference>
<sequence length="353" mass="39205">MQCSTSFFTPLPTITPLHNHNPNHIHNYQHFRTIKSFNLRYNIDDVLLHTESTSSTPPKIPKLITSTSNPFVKHCVKLRQSSSYRRSHAFLLLVGSTLIRELHEFHVSKRDHETAIECLILLEHAEVPEGLGEIPVDRVYVSSLVMRKLAGVQSTESIEAIALMRSPSSFVELNDNQSKIDCTRWFGCSSTHRILVLDGIQDPGNLGTLLRSALAFKWNGVFLLPGCCDPFNEKAIRASRGAPFQLPIVSGNWDHLEAFKNEFQATVMAGHPDSSNDFKPVYKLSQGLANSLTNTPLCLVLGSEGSGLSEMAREFCELLSIPMAGNFESLNVAVAGGIFMFMLQSDVPDEITH</sequence>
<feature type="domain" description="tRNA/rRNA methyltransferase SpoU type" evidence="3">
    <location>
        <begin position="194"/>
        <end position="341"/>
    </location>
</feature>
<keyword evidence="1" id="KW-0489">Methyltransferase</keyword>
<dbReference type="InterPro" id="IPR029064">
    <property type="entry name" value="Ribosomal_eL30-like_sf"/>
</dbReference>
<comment type="caution">
    <text evidence="4">The sequence shown here is derived from an EMBL/GenBank/DDBJ whole genome shotgun (WGS) entry which is preliminary data.</text>
</comment>
<dbReference type="SUPFAM" id="SSF75217">
    <property type="entry name" value="alpha/beta knot"/>
    <property type="match status" value="1"/>
</dbReference>
<evidence type="ECO:0000313" key="4">
    <source>
        <dbReference type="EMBL" id="KAK9713184.1"/>
    </source>
</evidence>
<dbReference type="GO" id="GO:0032259">
    <property type="term" value="P:methylation"/>
    <property type="evidence" value="ECO:0007669"/>
    <property type="project" value="UniProtKB-KW"/>
</dbReference>
<dbReference type="AlphaFoldDB" id="A0AAW1K3L2"/>
<dbReference type="InterPro" id="IPR029026">
    <property type="entry name" value="tRNA_m1G_MTases_N"/>
</dbReference>
<dbReference type="CDD" id="cd18095">
    <property type="entry name" value="SpoU-like_rRNA-MTase"/>
    <property type="match status" value="1"/>
</dbReference>
<dbReference type="Proteomes" id="UP001443914">
    <property type="component" value="Unassembled WGS sequence"/>
</dbReference>
<dbReference type="GO" id="GO:0008173">
    <property type="term" value="F:RNA methyltransferase activity"/>
    <property type="evidence" value="ECO:0007669"/>
    <property type="project" value="InterPro"/>
</dbReference>
<dbReference type="Pfam" id="PF00588">
    <property type="entry name" value="SpoU_methylase"/>
    <property type="match status" value="1"/>
</dbReference>
<keyword evidence="5" id="KW-1185">Reference proteome</keyword>
<name>A0AAW1K3L2_SAPOF</name>
<evidence type="ECO:0000313" key="5">
    <source>
        <dbReference type="Proteomes" id="UP001443914"/>
    </source>
</evidence>
<dbReference type="PANTHER" id="PTHR43191:SF2">
    <property type="entry name" value="RRNA METHYLTRANSFERASE 3, MITOCHONDRIAL"/>
    <property type="match status" value="1"/>
</dbReference>
<accession>A0AAW1K3L2</accession>
<gene>
    <name evidence="4" type="ORF">RND81_06G009700</name>
</gene>
<dbReference type="InterPro" id="IPR029028">
    <property type="entry name" value="Alpha/beta_knot_MTases"/>
</dbReference>
<dbReference type="SUPFAM" id="SSF55315">
    <property type="entry name" value="L30e-like"/>
    <property type="match status" value="1"/>
</dbReference>
<dbReference type="Gene3D" id="3.40.1280.10">
    <property type="match status" value="1"/>
</dbReference>
<keyword evidence="2" id="KW-0808">Transferase</keyword>
<evidence type="ECO:0000256" key="1">
    <source>
        <dbReference type="ARBA" id="ARBA00022603"/>
    </source>
</evidence>
<dbReference type="EMBL" id="JBDFQZ010000006">
    <property type="protein sequence ID" value="KAK9713184.1"/>
    <property type="molecule type" value="Genomic_DNA"/>
</dbReference>
<proteinExistence type="predicted"/>
<dbReference type="InterPro" id="IPR051259">
    <property type="entry name" value="rRNA_Methyltransferase"/>
</dbReference>
<dbReference type="InterPro" id="IPR001537">
    <property type="entry name" value="SpoU_MeTrfase"/>
</dbReference>
<dbReference type="GO" id="GO:0006396">
    <property type="term" value="P:RNA processing"/>
    <property type="evidence" value="ECO:0007669"/>
    <property type="project" value="InterPro"/>
</dbReference>
<dbReference type="FunFam" id="3.40.1280.10:FF:000027">
    <property type="entry name" value="Putative tRNA/rRNA methyltransferase YsgA"/>
    <property type="match status" value="1"/>
</dbReference>